<feature type="non-terminal residue" evidence="3">
    <location>
        <position position="1"/>
    </location>
</feature>
<dbReference type="PANTHER" id="PTHR24322">
    <property type="entry name" value="PKSB"/>
    <property type="match status" value="1"/>
</dbReference>
<gene>
    <name evidence="3" type="ORF">METZ01_LOCUS353422</name>
</gene>
<dbReference type="InterPro" id="IPR020904">
    <property type="entry name" value="Sc_DH/Rdtase_CS"/>
</dbReference>
<reference evidence="3" key="1">
    <citation type="submission" date="2018-05" db="EMBL/GenBank/DDBJ databases">
        <authorList>
            <person name="Lanie J.A."/>
            <person name="Ng W.-L."/>
            <person name="Kazmierczak K.M."/>
            <person name="Andrzejewski T.M."/>
            <person name="Davidsen T.M."/>
            <person name="Wayne K.J."/>
            <person name="Tettelin H."/>
            <person name="Glass J.I."/>
            <person name="Rusch D."/>
            <person name="Podicherti R."/>
            <person name="Tsui H.-C.T."/>
            <person name="Winkler M.E."/>
        </authorList>
    </citation>
    <scope>NUCLEOTIDE SEQUENCE</scope>
</reference>
<dbReference type="EMBL" id="UINC01123830">
    <property type="protein sequence ID" value="SVD00568.1"/>
    <property type="molecule type" value="Genomic_DNA"/>
</dbReference>
<dbReference type="SUPFAM" id="SSF51735">
    <property type="entry name" value="NAD(P)-binding Rossmann-fold domains"/>
    <property type="match status" value="1"/>
</dbReference>
<protein>
    <recommendedName>
        <fullName evidence="4">SDR family NAD(P)-dependent oxidoreductase</fullName>
    </recommendedName>
</protein>
<dbReference type="PROSITE" id="PS00061">
    <property type="entry name" value="ADH_SHORT"/>
    <property type="match status" value="1"/>
</dbReference>
<dbReference type="InterPro" id="IPR002347">
    <property type="entry name" value="SDR_fam"/>
</dbReference>
<keyword evidence="2" id="KW-0560">Oxidoreductase</keyword>
<dbReference type="PANTHER" id="PTHR24322:SF736">
    <property type="entry name" value="RETINOL DEHYDROGENASE 10"/>
    <property type="match status" value="1"/>
</dbReference>
<dbReference type="Pfam" id="PF00106">
    <property type="entry name" value="adh_short"/>
    <property type="match status" value="1"/>
</dbReference>
<dbReference type="AlphaFoldDB" id="A0A382RUE8"/>
<accession>A0A382RUE8</accession>
<dbReference type="PRINTS" id="PR00081">
    <property type="entry name" value="GDHRDH"/>
</dbReference>
<dbReference type="Gene3D" id="3.40.50.720">
    <property type="entry name" value="NAD(P)-binding Rossmann-like Domain"/>
    <property type="match status" value="1"/>
</dbReference>
<dbReference type="InterPro" id="IPR036291">
    <property type="entry name" value="NAD(P)-bd_dom_sf"/>
</dbReference>
<evidence type="ECO:0000256" key="1">
    <source>
        <dbReference type="ARBA" id="ARBA00006484"/>
    </source>
</evidence>
<evidence type="ECO:0000313" key="3">
    <source>
        <dbReference type="EMBL" id="SVD00568.1"/>
    </source>
</evidence>
<evidence type="ECO:0008006" key="4">
    <source>
        <dbReference type="Google" id="ProtNLM"/>
    </source>
</evidence>
<proteinExistence type="inferred from homology"/>
<dbReference type="GO" id="GO:0016616">
    <property type="term" value="F:oxidoreductase activity, acting on the CH-OH group of donors, NAD or NADP as acceptor"/>
    <property type="evidence" value="ECO:0007669"/>
    <property type="project" value="TreeGrafter"/>
</dbReference>
<comment type="similarity">
    <text evidence="1">Belongs to the short-chain dehydrogenases/reductases (SDR) family.</text>
</comment>
<evidence type="ECO:0000256" key="2">
    <source>
        <dbReference type="ARBA" id="ARBA00023002"/>
    </source>
</evidence>
<sequence>CLDVFLPSLIDQDEGHVVMTASIAGHTSFAGLGPYNASKHATVTIAETLSVELAEVESNVGVSCLCPGFVATNIFAAERNRPESLQDASKEPVSAEDQFAHEALLEWMAANALQPAAVADMVHDAILSNTFWIFTDQDHLVQIAERHERIRGRQNPNAKHIRDDFFE</sequence>
<organism evidence="3">
    <name type="scientific">marine metagenome</name>
    <dbReference type="NCBI Taxonomy" id="408172"/>
    <lineage>
        <taxon>unclassified sequences</taxon>
        <taxon>metagenomes</taxon>
        <taxon>ecological metagenomes</taxon>
    </lineage>
</organism>
<name>A0A382RUE8_9ZZZZ</name>